<dbReference type="SUPFAM" id="SSF75169">
    <property type="entry name" value="DsrEFH-like"/>
    <property type="match status" value="1"/>
</dbReference>
<dbReference type="KEGG" id="vcw:GJQ55_06410"/>
<proteinExistence type="predicted"/>
<sequence length="126" mass="14350">MINRPWDWKQRHCLSTAHRCQQRKLAGNFSIQPRFSPFEACMTMHILLSGSVQLPPQILPLLADGDAVLLLGDGVYLQAHFRSRAQLYLRQQDLQQRGIQASTGQTISDEEWVALTLTHQPVVSWS</sequence>
<evidence type="ECO:0008006" key="3">
    <source>
        <dbReference type="Google" id="ProtNLM"/>
    </source>
</evidence>
<keyword evidence="2" id="KW-1185">Reference proteome</keyword>
<evidence type="ECO:0000313" key="1">
    <source>
        <dbReference type="EMBL" id="QQD24131.1"/>
    </source>
</evidence>
<dbReference type="GO" id="GO:0002143">
    <property type="term" value="P:tRNA wobble position uridine thiolation"/>
    <property type="evidence" value="ECO:0007669"/>
    <property type="project" value="InterPro"/>
</dbReference>
<dbReference type="AlphaFoldDB" id="A0A9X7UZP6"/>
<accession>A0A9X7UZP6</accession>
<dbReference type="Gene3D" id="3.40.1260.10">
    <property type="entry name" value="DsrEFH-like"/>
    <property type="match status" value="1"/>
</dbReference>
<dbReference type="GO" id="GO:0005737">
    <property type="term" value="C:cytoplasm"/>
    <property type="evidence" value="ECO:0007669"/>
    <property type="project" value="InterPro"/>
</dbReference>
<dbReference type="InterPro" id="IPR027396">
    <property type="entry name" value="DsrEFH-like"/>
</dbReference>
<protein>
    <recommendedName>
        <fullName evidence="3">Protein TusB</fullName>
    </recommendedName>
</protein>
<gene>
    <name evidence="1" type="ORF">GJQ55_06410</name>
</gene>
<dbReference type="Pfam" id="PF04077">
    <property type="entry name" value="DsrH"/>
    <property type="match status" value="1"/>
</dbReference>
<evidence type="ECO:0000313" key="2">
    <source>
        <dbReference type="Proteomes" id="UP000596074"/>
    </source>
</evidence>
<dbReference type="Proteomes" id="UP000596074">
    <property type="component" value="Chromosome"/>
</dbReference>
<dbReference type="InterPro" id="IPR007215">
    <property type="entry name" value="Sulphur_relay_TusB/DsrH"/>
</dbReference>
<reference evidence="1 2" key="1">
    <citation type="submission" date="2019-11" db="EMBL/GenBank/DDBJ databases">
        <title>Venatorbacter sp. nov. a predator of Campylobacter and other Gram-negative bacteria.</title>
        <authorList>
            <person name="Saeedi A."/>
            <person name="Cummings N.J."/>
            <person name="Connerton I.F."/>
            <person name="Connerton P.L."/>
        </authorList>
    </citation>
    <scope>NUCLEOTIDE SEQUENCE [LARGE SCALE GENOMIC DNA]</scope>
    <source>
        <strain evidence="1">XL5</strain>
    </source>
</reference>
<dbReference type="EMBL" id="CP046056">
    <property type="protein sequence ID" value="QQD24131.1"/>
    <property type="molecule type" value="Genomic_DNA"/>
</dbReference>
<name>A0A9X7UZP6_9GAMM</name>
<organism evidence="1 2">
    <name type="scientific">Venatoribacter cucullus</name>
    <dbReference type="NCBI Taxonomy" id="2661630"/>
    <lineage>
        <taxon>Bacteria</taxon>
        <taxon>Pseudomonadati</taxon>
        <taxon>Pseudomonadota</taxon>
        <taxon>Gammaproteobacteria</taxon>
        <taxon>Oceanospirillales</taxon>
        <taxon>Oceanospirillaceae</taxon>
        <taxon>Venatoribacter</taxon>
    </lineage>
</organism>